<reference evidence="1 2" key="1">
    <citation type="journal article" date="2012" name="Sci. Rep.">
        <title>Genomic perspectives on the evolution of fungal entomopathogenicity in Beauveria bassiana.</title>
        <authorList>
            <person name="Xiao G."/>
            <person name="Ying S.H."/>
            <person name="Zheng P."/>
            <person name="Wang Z.L."/>
            <person name="Zhang S."/>
            <person name="Xie X.Q."/>
            <person name="Shang Y."/>
            <person name="St Leger R.J."/>
            <person name="Zhao G.P."/>
            <person name="Wang C."/>
            <person name="Feng M.G."/>
        </authorList>
    </citation>
    <scope>NUCLEOTIDE SEQUENCE [LARGE SCALE GENOMIC DNA]</scope>
    <source>
        <strain evidence="1 2">ARSEF 2860</strain>
    </source>
</reference>
<dbReference type="HOGENOM" id="CLU_1992202_0_0_1"/>
<dbReference type="GeneID" id="19892344"/>
<organism evidence="1 2">
    <name type="scientific">Beauveria bassiana (strain ARSEF 2860)</name>
    <name type="common">White muscardine disease fungus</name>
    <name type="synonym">Tritirachium shiotae</name>
    <dbReference type="NCBI Taxonomy" id="655819"/>
    <lineage>
        <taxon>Eukaryota</taxon>
        <taxon>Fungi</taxon>
        <taxon>Dikarya</taxon>
        <taxon>Ascomycota</taxon>
        <taxon>Pezizomycotina</taxon>
        <taxon>Sordariomycetes</taxon>
        <taxon>Hypocreomycetidae</taxon>
        <taxon>Hypocreales</taxon>
        <taxon>Cordycipitaceae</taxon>
        <taxon>Beauveria</taxon>
    </lineage>
</organism>
<protein>
    <submittedName>
        <fullName evidence="1">Uncharacterized protein</fullName>
    </submittedName>
</protein>
<evidence type="ECO:0000313" key="2">
    <source>
        <dbReference type="Proteomes" id="UP000002762"/>
    </source>
</evidence>
<dbReference type="EMBL" id="JH725200">
    <property type="protein sequence ID" value="EJP61691.1"/>
    <property type="molecule type" value="Genomic_DNA"/>
</dbReference>
<evidence type="ECO:0000313" key="1">
    <source>
        <dbReference type="EMBL" id="EJP61691.1"/>
    </source>
</evidence>
<sequence length="125" mass="14414">MTDLDGNVKIGGLFWCDKGETTPLQLLPLTNHLMYPWLYSEPVEADVTKWRKDSAAIEFWQTIAKPKTSMAQLSDSPLLKLPWTTNDVRELVMLAFDHKRTEAMMKHDPPLIRRLPYPMTIDNAD</sequence>
<dbReference type="InParanoid" id="J5JCX8"/>
<dbReference type="RefSeq" id="XP_008602651.1">
    <property type="nucleotide sequence ID" value="XM_008604429.1"/>
</dbReference>
<dbReference type="Proteomes" id="UP000002762">
    <property type="component" value="Unassembled WGS sequence"/>
</dbReference>
<accession>J5JCX8</accession>
<keyword evidence="2" id="KW-1185">Reference proteome</keyword>
<dbReference type="AlphaFoldDB" id="J5JCX8"/>
<name>J5JCX8_BEAB2</name>
<gene>
    <name evidence="1" type="ORF">BBA_09332</name>
</gene>
<proteinExistence type="predicted"/>